<evidence type="ECO:0000313" key="1">
    <source>
        <dbReference type="EMBL" id="MBG9355524.1"/>
    </source>
</evidence>
<accession>A0ABS0LFS1</accession>
<evidence type="ECO:0000313" key="2">
    <source>
        <dbReference type="Proteomes" id="UP000615580"/>
    </source>
</evidence>
<feature type="non-terminal residue" evidence="1">
    <location>
        <position position="69"/>
    </location>
</feature>
<organism evidence="1 2">
    <name type="scientific">Corynebacterium belfantii</name>
    <dbReference type="NCBI Taxonomy" id="2014537"/>
    <lineage>
        <taxon>Bacteria</taxon>
        <taxon>Bacillati</taxon>
        <taxon>Actinomycetota</taxon>
        <taxon>Actinomycetes</taxon>
        <taxon>Mycobacteriales</taxon>
        <taxon>Corynebacteriaceae</taxon>
        <taxon>Corynebacterium</taxon>
    </lineage>
</organism>
<comment type="caution">
    <text evidence="1">The sequence shown here is derived from an EMBL/GenBank/DDBJ whole genome shotgun (WGS) entry which is preliminary data.</text>
</comment>
<keyword evidence="2" id="KW-1185">Reference proteome</keyword>
<dbReference type="EMBL" id="JADQUG010000213">
    <property type="protein sequence ID" value="MBG9355524.1"/>
    <property type="molecule type" value="Genomic_DNA"/>
</dbReference>
<reference evidence="1 2" key="1">
    <citation type="journal article" date="2020" name="J. Clin. Microbiol.">
        <title>Assessing the Genetic Diversity of Austrian Corynebacterium diphtheriae Clinical Isolates, 2011-2019.</title>
        <authorList>
            <person name="Schaeffer J."/>
            <person name="Huhulescu S."/>
            <person name="Stoeger A."/>
            <person name="Allerberger F."/>
            <person name="Ruppitsch W."/>
        </authorList>
    </citation>
    <scope>NUCLEOTIDE SEQUENCE [LARGE SCALE GENOMIC DNA]</scope>
    <source>
        <strain evidence="1 2">04-17</strain>
    </source>
</reference>
<dbReference type="Proteomes" id="UP000615580">
    <property type="component" value="Unassembled WGS sequence"/>
</dbReference>
<evidence type="ECO:0008006" key="3">
    <source>
        <dbReference type="Google" id="ProtNLM"/>
    </source>
</evidence>
<proteinExistence type="predicted"/>
<protein>
    <recommendedName>
        <fullName evidence="3">Transposase IS204/IS1001/IS1096/IS1165 zinc-finger domain-containing protein</fullName>
    </recommendedName>
</protein>
<sequence>MIVTIIKAEPINECPKRGQPKVIRDHVIRSLVNLPIIGHPTRLYVRLPHYRCTNKHYLQKDLPHWPYLR</sequence>
<gene>
    <name evidence="1" type="ORF">I4J41_13910</name>
</gene>
<name>A0ABS0LFS1_9CORY</name>